<accession>A0A3B0Y9K6</accession>
<feature type="region of interest" description="Disordered" evidence="9">
    <location>
        <begin position="1"/>
        <end position="20"/>
    </location>
</feature>
<dbReference type="NCBIfam" id="NF011080">
    <property type="entry name" value="PRK14508.1-3"/>
    <property type="match status" value="1"/>
</dbReference>
<dbReference type="InterPro" id="IPR003385">
    <property type="entry name" value="Glyco_hydro_77"/>
</dbReference>
<dbReference type="PANTHER" id="PTHR32438">
    <property type="entry name" value="4-ALPHA-GLUCANOTRANSFERASE DPE1, CHLOROPLASTIC/AMYLOPLASTIC"/>
    <property type="match status" value="1"/>
</dbReference>
<dbReference type="GO" id="GO:0004134">
    <property type="term" value="F:4-alpha-glucanotransferase activity"/>
    <property type="evidence" value="ECO:0007669"/>
    <property type="project" value="UniProtKB-EC"/>
</dbReference>
<evidence type="ECO:0000313" key="10">
    <source>
        <dbReference type="EMBL" id="VAW72002.1"/>
    </source>
</evidence>
<evidence type="ECO:0000256" key="6">
    <source>
        <dbReference type="ARBA" id="ARBA00023277"/>
    </source>
</evidence>
<dbReference type="GO" id="GO:0005975">
    <property type="term" value="P:carbohydrate metabolic process"/>
    <property type="evidence" value="ECO:0007669"/>
    <property type="project" value="InterPro"/>
</dbReference>
<evidence type="ECO:0000256" key="5">
    <source>
        <dbReference type="ARBA" id="ARBA00022679"/>
    </source>
</evidence>
<evidence type="ECO:0000256" key="8">
    <source>
        <dbReference type="ARBA" id="ARBA00031501"/>
    </source>
</evidence>
<dbReference type="EMBL" id="UOFL01000034">
    <property type="protein sequence ID" value="VAW72002.1"/>
    <property type="molecule type" value="Genomic_DNA"/>
</dbReference>
<evidence type="ECO:0000256" key="4">
    <source>
        <dbReference type="ARBA" id="ARBA00022676"/>
    </source>
</evidence>
<keyword evidence="4 10" id="KW-0328">Glycosyltransferase</keyword>
<evidence type="ECO:0000256" key="9">
    <source>
        <dbReference type="SAM" id="MobiDB-lite"/>
    </source>
</evidence>
<dbReference type="Pfam" id="PF02446">
    <property type="entry name" value="Glyco_hydro_77"/>
    <property type="match status" value="1"/>
</dbReference>
<evidence type="ECO:0000256" key="7">
    <source>
        <dbReference type="ARBA" id="ARBA00031423"/>
    </source>
</evidence>
<gene>
    <name evidence="10" type="ORF">MNBD_GAMMA12-3003</name>
</gene>
<dbReference type="Gene3D" id="3.20.20.80">
    <property type="entry name" value="Glycosidases"/>
    <property type="match status" value="1"/>
</dbReference>
<organism evidence="10">
    <name type="scientific">hydrothermal vent metagenome</name>
    <dbReference type="NCBI Taxonomy" id="652676"/>
    <lineage>
        <taxon>unclassified sequences</taxon>
        <taxon>metagenomes</taxon>
        <taxon>ecological metagenomes</taxon>
    </lineage>
</organism>
<keyword evidence="5 10" id="KW-0808">Transferase</keyword>
<dbReference type="SUPFAM" id="SSF51445">
    <property type="entry name" value="(Trans)glycosidases"/>
    <property type="match status" value="1"/>
</dbReference>
<protein>
    <recommendedName>
        <fullName evidence="3">4-alpha-glucanotransferase</fullName>
        <ecNumber evidence="3">2.4.1.25</ecNumber>
    </recommendedName>
    <alternativeName>
        <fullName evidence="7">Amylomaltase</fullName>
    </alternativeName>
    <alternativeName>
        <fullName evidence="8">Disproportionating enzyme</fullName>
    </alternativeName>
</protein>
<dbReference type="AlphaFoldDB" id="A0A3B0Y9K6"/>
<reference evidence="10" key="1">
    <citation type="submission" date="2018-06" db="EMBL/GenBank/DDBJ databases">
        <authorList>
            <person name="Zhirakovskaya E."/>
        </authorList>
    </citation>
    <scope>NUCLEOTIDE SEQUENCE</scope>
</reference>
<dbReference type="InterPro" id="IPR017853">
    <property type="entry name" value="GH"/>
</dbReference>
<evidence type="ECO:0000256" key="3">
    <source>
        <dbReference type="ARBA" id="ARBA00012560"/>
    </source>
</evidence>
<comment type="similarity">
    <text evidence="2">Belongs to the disproportionating enzyme family.</text>
</comment>
<dbReference type="PANTHER" id="PTHR32438:SF5">
    <property type="entry name" value="4-ALPHA-GLUCANOTRANSFERASE DPE1, CHLOROPLASTIC_AMYLOPLASTIC"/>
    <property type="match status" value="1"/>
</dbReference>
<evidence type="ECO:0000256" key="2">
    <source>
        <dbReference type="ARBA" id="ARBA00005684"/>
    </source>
</evidence>
<name>A0A3B0Y9K6_9ZZZZ</name>
<proteinExistence type="inferred from homology"/>
<dbReference type="NCBIfam" id="TIGR00217">
    <property type="entry name" value="malQ"/>
    <property type="match status" value="1"/>
</dbReference>
<keyword evidence="6" id="KW-0119">Carbohydrate metabolism</keyword>
<dbReference type="EC" id="2.4.1.25" evidence="3"/>
<sequence>MSSHSIRVKNSSDDSLPVTQTANIKKSAKSVFDRRRSGALMHPTSIPGHYFNGVLGEGAEQFVDFLADAGFSVWQTLPLGPTGSDLSPYNSYSVFAINPRLIDPQWLLDKKYLSCLPDPYEKTFAQELVFRQQLLNDAWCGFSANRTTPEYQSLHEFRQLQSYWIEDYALYCVIRCQQKNKHWKEWPTELLHRNPEALQLFQHEHHQEIEKIIFEQFVVQQQWGEIQSKASSKDILLFGDLPMYVAHDSADAWSQRSYFTINSEGLLDAVAGVPPDYFSETGQLWGNPLYNWSQMEEDNFDWWKHRLGRQLELYDLVRIDHFRGFEAYWEIPGDADSALEGRWVKAPGDKLFTALREEFPELPVVAEDLGLITKEVTDLRHSHHLPGMKVVQFGFDGKPENPHLPENFDTDYVVYTGTHDNDTTLAWYTDLSGDARRYVDKLSGISVTHRNQSTKTINGESGVSIETIADFSAIPWPFICSAMHSKALYAIIPLQDLLSLGAGNRMNTPGTVNINWSWRYTEGALSSTIINRMRRLNKMSARVA</sequence>
<evidence type="ECO:0000256" key="1">
    <source>
        <dbReference type="ARBA" id="ARBA00000439"/>
    </source>
</evidence>
<comment type="catalytic activity">
    <reaction evidence="1">
        <text>Transfers a segment of a (1-&gt;4)-alpha-D-glucan to a new position in an acceptor, which may be glucose or a (1-&gt;4)-alpha-D-glucan.</text>
        <dbReference type="EC" id="2.4.1.25"/>
    </reaction>
</comment>